<evidence type="ECO:0000313" key="3">
    <source>
        <dbReference type="Proteomes" id="UP001165367"/>
    </source>
</evidence>
<keyword evidence="1" id="KW-0812">Transmembrane</keyword>
<feature type="transmembrane region" description="Helical" evidence="1">
    <location>
        <begin position="99"/>
        <end position="118"/>
    </location>
</feature>
<feature type="transmembrane region" description="Helical" evidence="1">
    <location>
        <begin position="18"/>
        <end position="40"/>
    </location>
</feature>
<proteinExistence type="predicted"/>
<reference evidence="2" key="1">
    <citation type="submission" date="2022-01" db="EMBL/GenBank/DDBJ databases">
        <authorList>
            <person name="Jo J.-H."/>
            <person name="Im W.-T."/>
        </authorList>
    </citation>
    <scope>NUCLEOTIDE SEQUENCE</scope>
    <source>
        <strain evidence="2">NA20</strain>
    </source>
</reference>
<comment type="caution">
    <text evidence="2">The sequence shown here is derived from an EMBL/GenBank/DDBJ whole genome shotgun (WGS) entry which is preliminary data.</text>
</comment>
<evidence type="ECO:0000313" key="2">
    <source>
        <dbReference type="EMBL" id="MCG2616403.1"/>
    </source>
</evidence>
<name>A0ABS9KVT0_9BACT</name>
<keyword evidence="1" id="KW-1133">Transmembrane helix</keyword>
<organism evidence="2 3">
    <name type="scientific">Terrimonas ginsenosidimutans</name>
    <dbReference type="NCBI Taxonomy" id="2908004"/>
    <lineage>
        <taxon>Bacteria</taxon>
        <taxon>Pseudomonadati</taxon>
        <taxon>Bacteroidota</taxon>
        <taxon>Chitinophagia</taxon>
        <taxon>Chitinophagales</taxon>
        <taxon>Chitinophagaceae</taxon>
        <taxon>Terrimonas</taxon>
    </lineage>
</organism>
<dbReference type="RefSeq" id="WP_237874939.1">
    <property type="nucleotide sequence ID" value="NZ_JAKLTR010000013.1"/>
</dbReference>
<dbReference type="Proteomes" id="UP001165367">
    <property type="component" value="Unassembled WGS sequence"/>
</dbReference>
<sequence>MNETLTPQEKRQLKTIRLIFIAMAAFLCFMLLGAIVFVTAEGPLQPDINVHRTWLLVASVSLTFICGWIGRRHFLKTTQMAKNSSEPLSAKLTKYQSSLIVYLALIEAPVLFCIVLLLLTSDSFYQIFGAALLGSFLVKYPREERVLGQLT</sequence>
<feature type="transmembrane region" description="Helical" evidence="1">
    <location>
        <begin position="52"/>
        <end position="70"/>
    </location>
</feature>
<accession>A0ABS9KVT0</accession>
<gene>
    <name evidence="2" type="ORF">LZZ85_19035</name>
</gene>
<evidence type="ECO:0000256" key="1">
    <source>
        <dbReference type="SAM" id="Phobius"/>
    </source>
</evidence>
<dbReference type="EMBL" id="JAKLTR010000013">
    <property type="protein sequence ID" value="MCG2616403.1"/>
    <property type="molecule type" value="Genomic_DNA"/>
</dbReference>
<keyword evidence="3" id="KW-1185">Reference proteome</keyword>
<protein>
    <submittedName>
        <fullName evidence="2">Uncharacterized protein</fullName>
    </submittedName>
</protein>
<keyword evidence="1" id="KW-0472">Membrane</keyword>